<dbReference type="PROSITE" id="PS51146">
    <property type="entry name" value="KAIC"/>
    <property type="match status" value="2"/>
</dbReference>
<protein>
    <recommendedName>
        <fullName evidence="1">non-specific serine/threonine protein kinase</fullName>
        <ecNumber evidence="1">2.7.11.1</ecNumber>
    </recommendedName>
</protein>
<comment type="caution">
    <text evidence="9">The sequence shown here is derived from an EMBL/GenBank/DDBJ whole genome shotgun (WGS) entry which is preliminary data.</text>
</comment>
<dbReference type="InterPro" id="IPR051347">
    <property type="entry name" value="Circadian_clock_KaiC-rel"/>
</dbReference>
<dbReference type="Gene3D" id="3.40.50.300">
    <property type="entry name" value="P-loop containing nucleotide triphosphate hydrolases"/>
    <property type="match status" value="2"/>
</dbReference>
<name>A0A540VRS7_9GAMM</name>
<feature type="domain" description="KaiC" evidence="8">
    <location>
        <begin position="9"/>
        <end position="247"/>
    </location>
</feature>
<dbReference type="PANTHER" id="PTHR42926:SF1">
    <property type="entry name" value="CIRCADIAN CLOCK OSCILLATOR PROTEIN KAIC 1"/>
    <property type="match status" value="1"/>
</dbReference>
<evidence type="ECO:0000256" key="3">
    <source>
        <dbReference type="ARBA" id="ARBA00022679"/>
    </source>
</evidence>
<feature type="compositionally biased region" description="Basic and acidic residues" evidence="7">
    <location>
        <begin position="535"/>
        <end position="564"/>
    </location>
</feature>
<keyword evidence="2" id="KW-0597">Phosphoprotein</keyword>
<evidence type="ECO:0000259" key="8">
    <source>
        <dbReference type="PROSITE" id="PS51146"/>
    </source>
</evidence>
<dbReference type="CDD" id="cd14686">
    <property type="entry name" value="bZIP"/>
    <property type="match status" value="1"/>
</dbReference>
<dbReference type="EC" id="2.7.11.1" evidence="1"/>
<evidence type="ECO:0000256" key="1">
    <source>
        <dbReference type="ARBA" id="ARBA00012513"/>
    </source>
</evidence>
<dbReference type="InterPro" id="IPR030665">
    <property type="entry name" value="KaiC"/>
</dbReference>
<dbReference type="EMBL" id="VIFK01000061">
    <property type="protein sequence ID" value="TQE99438.1"/>
    <property type="molecule type" value="Genomic_DNA"/>
</dbReference>
<dbReference type="PRINTS" id="PR01874">
    <property type="entry name" value="DNAREPAIRADA"/>
</dbReference>
<dbReference type="Pfam" id="PF06745">
    <property type="entry name" value="ATPase"/>
    <property type="match status" value="2"/>
</dbReference>
<accession>A0A540VRS7</accession>
<dbReference type="GO" id="GO:0004674">
    <property type="term" value="F:protein serine/threonine kinase activity"/>
    <property type="evidence" value="ECO:0007669"/>
    <property type="project" value="UniProtKB-EC"/>
</dbReference>
<keyword evidence="6" id="KW-0378">Hydrolase</keyword>
<proteinExistence type="predicted"/>
<dbReference type="InterPro" id="IPR003593">
    <property type="entry name" value="AAA+_ATPase"/>
</dbReference>
<evidence type="ECO:0000313" key="9">
    <source>
        <dbReference type="EMBL" id="TQE99438.1"/>
    </source>
</evidence>
<keyword evidence="5" id="KW-0418">Kinase</keyword>
<dbReference type="InterPro" id="IPR014774">
    <property type="entry name" value="KaiC-like_dom"/>
</dbReference>
<dbReference type="GO" id="GO:0005524">
    <property type="term" value="F:ATP binding"/>
    <property type="evidence" value="ECO:0007669"/>
    <property type="project" value="InterPro"/>
</dbReference>
<evidence type="ECO:0000256" key="4">
    <source>
        <dbReference type="ARBA" id="ARBA00022737"/>
    </source>
</evidence>
<evidence type="ECO:0000256" key="6">
    <source>
        <dbReference type="ARBA" id="ARBA00022801"/>
    </source>
</evidence>
<dbReference type="PANTHER" id="PTHR42926">
    <property type="match status" value="1"/>
</dbReference>
<reference evidence="9 10" key="1">
    <citation type="submission" date="2019-06" db="EMBL/GenBank/DDBJ databases">
        <title>Metagenome assembled Genome of Spiribacter salinus SL48-SHIP from the microbial mat of Salt Lake 48 (Novosibirsk region, Russia).</title>
        <authorList>
            <person name="Shipova A."/>
            <person name="Rozanov A.S."/>
            <person name="Bryanskaya A.V."/>
            <person name="Peltek S.E."/>
        </authorList>
    </citation>
    <scope>NUCLEOTIDE SEQUENCE [LARGE SCALE GENOMIC DNA]</scope>
    <source>
        <strain evidence="9">SL48-SHIP-2</strain>
    </source>
</reference>
<dbReference type="SUPFAM" id="SSF52540">
    <property type="entry name" value="P-loop containing nucleoside triphosphate hydrolases"/>
    <property type="match status" value="2"/>
</dbReference>
<dbReference type="InterPro" id="IPR027417">
    <property type="entry name" value="P-loop_NTPase"/>
</dbReference>
<organism evidence="9 10">
    <name type="scientific">Spiribacter salinus</name>
    <dbReference type="NCBI Taxonomy" id="1335746"/>
    <lineage>
        <taxon>Bacteria</taxon>
        <taxon>Pseudomonadati</taxon>
        <taxon>Pseudomonadota</taxon>
        <taxon>Gammaproteobacteria</taxon>
        <taxon>Chromatiales</taxon>
        <taxon>Ectothiorhodospiraceae</taxon>
        <taxon>Spiribacter</taxon>
    </lineage>
</organism>
<evidence type="ECO:0000256" key="5">
    <source>
        <dbReference type="ARBA" id="ARBA00022777"/>
    </source>
</evidence>
<evidence type="ECO:0000256" key="7">
    <source>
        <dbReference type="SAM" id="MobiDB-lite"/>
    </source>
</evidence>
<dbReference type="PIRSF" id="PIRSF039117">
    <property type="entry name" value="KaiC"/>
    <property type="match status" value="1"/>
</dbReference>
<dbReference type="GO" id="GO:0016787">
    <property type="term" value="F:hydrolase activity"/>
    <property type="evidence" value="ECO:0007669"/>
    <property type="project" value="UniProtKB-KW"/>
</dbReference>
<keyword evidence="4" id="KW-0677">Repeat</keyword>
<sequence>MNDSHWQLEKRPTGIPGLDRLTHGGLPFGQATLIVGQPGAGKTVLALQVLAHAVAEGDGGVFVTFEESPAQVRRNADSFCWGENLNHSEGWTVIDARLPIGAESSGAFDIEGLLASIGAPAEGLVRPWIVIDGIDQLLKHQPDPLLAVDQVRQINEHCERHGWTLLLSGKVEGDRAAPRYLEGVEFMLPTTLVLTASMVERRLHRYIRIAKYRGASHNPDQVPVIINDDGIQLPYQAIPDSDSASASTERISTGIERLDQLLGGGPFRGSSTLISGRPGTAKSTLAAGFAEAAARRDERTLYVSFDEMQAPYVRNLASVGLDLQPHIDAGRIRFCALSAWSALISEHLLMLRRLIEEFNPHCLVIDPISALLKAAGSEGPRTATERILGFARSRGITTVLTSLSGEGDPEGEATAVHVSTVADTWIVLDYNVRAGERNRSLSIVKSRGSAHSNQQRELILSSDGISLADVYEYGTEVLMGTARLQKESEEKAALRRRELKRAQHREDLKRRLQQARSEAERLSTELELEEQGFEEADRMNRNYTDRMKAQRDPARSTKDGGDDT</sequence>
<feature type="region of interest" description="Disordered" evidence="7">
    <location>
        <begin position="504"/>
        <end position="564"/>
    </location>
</feature>
<dbReference type="Proteomes" id="UP000315400">
    <property type="component" value="Unassembled WGS sequence"/>
</dbReference>
<feature type="domain" description="KaiC" evidence="8">
    <location>
        <begin position="249"/>
        <end position="481"/>
    </location>
</feature>
<dbReference type="InterPro" id="IPR010624">
    <property type="entry name" value="KaiC_dom"/>
</dbReference>
<dbReference type="SMART" id="SM00382">
    <property type="entry name" value="AAA"/>
    <property type="match status" value="2"/>
</dbReference>
<evidence type="ECO:0000313" key="10">
    <source>
        <dbReference type="Proteomes" id="UP000315400"/>
    </source>
</evidence>
<evidence type="ECO:0000256" key="2">
    <source>
        <dbReference type="ARBA" id="ARBA00022553"/>
    </source>
</evidence>
<dbReference type="AlphaFoldDB" id="A0A540VRS7"/>
<gene>
    <name evidence="9" type="ORF">FKY71_08545</name>
</gene>
<keyword evidence="3" id="KW-0808">Transferase</keyword>